<feature type="non-terminal residue" evidence="12">
    <location>
        <position position="1"/>
    </location>
</feature>
<evidence type="ECO:0000256" key="7">
    <source>
        <dbReference type="ARBA" id="ARBA00023235"/>
    </source>
</evidence>
<dbReference type="PANTHER" id="PTHR11070:SF2">
    <property type="entry name" value="ATP-DEPENDENT DNA HELICASE SRS2"/>
    <property type="match status" value="1"/>
</dbReference>
<keyword evidence="7" id="KW-0413">Isomerase</keyword>
<evidence type="ECO:0000256" key="4">
    <source>
        <dbReference type="ARBA" id="ARBA00022806"/>
    </source>
</evidence>
<dbReference type="InterPro" id="IPR013986">
    <property type="entry name" value="DExx_box_DNA_helicase_dom_sf"/>
</dbReference>
<feature type="domain" description="UvrD-like helicase ATP-binding" evidence="11">
    <location>
        <begin position="1"/>
        <end position="220"/>
    </location>
</feature>
<gene>
    <name evidence="12" type="ORF">S01H1_27698</name>
</gene>
<feature type="non-terminal residue" evidence="12">
    <location>
        <position position="279"/>
    </location>
</feature>
<proteinExistence type="inferred from homology"/>
<dbReference type="Gene3D" id="3.40.50.300">
    <property type="entry name" value="P-loop containing nucleotide triphosphate hydrolases"/>
    <property type="match status" value="2"/>
</dbReference>
<keyword evidence="2" id="KW-0547">Nucleotide-binding</keyword>
<evidence type="ECO:0000256" key="1">
    <source>
        <dbReference type="ARBA" id="ARBA00009922"/>
    </source>
</evidence>
<evidence type="ECO:0000256" key="8">
    <source>
        <dbReference type="ARBA" id="ARBA00034617"/>
    </source>
</evidence>
<organism evidence="12">
    <name type="scientific">marine sediment metagenome</name>
    <dbReference type="NCBI Taxonomy" id="412755"/>
    <lineage>
        <taxon>unclassified sequences</taxon>
        <taxon>metagenomes</taxon>
        <taxon>ecological metagenomes</taxon>
    </lineage>
</organism>
<evidence type="ECO:0000259" key="11">
    <source>
        <dbReference type="PROSITE" id="PS51198"/>
    </source>
</evidence>
<dbReference type="PANTHER" id="PTHR11070">
    <property type="entry name" value="UVRD / RECB / PCRA DNA HELICASE FAMILY MEMBER"/>
    <property type="match status" value="1"/>
</dbReference>
<dbReference type="GO" id="GO:0000725">
    <property type="term" value="P:recombinational repair"/>
    <property type="evidence" value="ECO:0007669"/>
    <property type="project" value="TreeGrafter"/>
</dbReference>
<dbReference type="SUPFAM" id="SSF52540">
    <property type="entry name" value="P-loop containing nucleoside triphosphate hydrolases"/>
    <property type="match status" value="1"/>
</dbReference>
<evidence type="ECO:0000256" key="6">
    <source>
        <dbReference type="ARBA" id="ARBA00023125"/>
    </source>
</evidence>
<evidence type="ECO:0000256" key="9">
    <source>
        <dbReference type="ARBA" id="ARBA00034808"/>
    </source>
</evidence>
<evidence type="ECO:0000256" key="10">
    <source>
        <dbReference type="ARBA" id="ARBA00048988"/>
    </source>
</evidence>
<evidence type="ECO:0000256" key="5">
    <source>
        <dbReference type="ARBA" id="ARBA00022840"/>
    </source>
</evidence>
<dbReference type="CDD" id="cd17932">
    <property type="entry name" value="DEXQc_UvrD"/>
    <property type="match status" value="1"/>
</dbReference>
<dbReference type="Gene3D" id="1.10.10.160">
    <property type="match status" value="1"/>
</dbReference>
<dbReference type="Pfam" id="PF00580">
    <property type="entry name" value="UvrD-helicase"/>
    <property type="match status" value="1"/>
</dbReference>
<dbReference type="InterPro" id="IPR000212">
    <property type="entry name" value="DNA_helicase_UvrD/REP"/>
</dbReference>
<dbReference type="PROSITE" id="PS51198">
    <property type="entry name" value="UVRD_HELICASE_ATP_BIND"/>
    <property type="match status" value="1"/>
</dbReference>
<comment type="caution">
    <text evidence="12">The sequence shown here is derived from an EMBL/GenBank/DDBJ whole genome shotgun (WGS) entry which is preliminary data.</text>
</comment>
<comment type="catalytic activity">
    <reaction evidence="8">
        <text>Couples ATP hydrolysis with the unwinding of duplex DNA by translocating in the 3'-5' direction.</text>
        <dbReference type="EC" id="5.6.2.4"/>
    </reaction>
</comment>
<keyword evidence="3" id="KW-0378">Hydrolase</keyword>
<dbReference type="EMBL" id="BARS01016888">
    <property type="protein sequence ID" value="GAF91853.1"/>
    <property type="molecule type" value="Genomic_DNA"/>
</dbReference>
<keyword evidence="5" id="KW-0067">ATP-binding</keyword>
<comment type="catalytic activity">
    <reaction evidence="10">
        <text>ATP + H2O = ADP + phosphate + H(+)</text>
        <dbReference type="Rhea" id="RHEA:13065"/>
        <dbReference type="ChEBI" id="CHEBI:15377"/>
        <dbReference type="ChEBI" id="CHEBI:15378"/>
        <dbReference type="ChEBI" id="CHEBI:30616"/>
        <dbReference type="ChEBI" id="CHEBI:43474"/>
        <dbReference type="ChEBI" id="CHEBI:456216"/>
        <dbReference type="EC" id="5.6.2.4"/>
    </reaction>
</comment>
<evidence type="ECO:0000256" key="3">
    <source>
        <dbReference type="ARBA" id="ARBA00022801"/>
    </source>
</evidence>
<dbReference type="GO" id="GO:0005829">
    <property type="term" value="C:cytosol"/>
    <property type="evidence" value="ECO:0007669"/>
    <property type="project" value="TreeGrafter"/>
</dbReference>
<keyword evidence="4" id="KW-0347">Helicase</keyword>
<keyword evidence="6" id="KW-0238">DNA-binding</keyword>
<accession>X0TE80</accession>
<reference evidence="12" key="1">
    <citation type="journal article" date="2014" name="Front. Microbiol.">
        <title>High frequency of phylogenetically diverse reductive dehalogenase-homologous genes in deep subseafloor sedimentary metagenomes.</title>
        <authorList>
            <person name="Kawai M."/>
            <person name="Futagami T."/>
            <person name="Toyoda A."/>
            <person name="Takaki Y."/>
            <person name="Nishi S."/>
            <person name="Hori S."/>
            <person name="Arai W."/>
            <person name="Tsubouchi T."/>
            <person name="Morono Y."/>
            <person name="Uchiyama I."/>
            <person name="Ito T."/>
            <person name="Fujiyama A."/>
            <person name="Inagaki F."/>
            <person name="Takami H."/>
        </authorList>
    </citation>
    <scope>NUCLEOTIDE SEQUENCE</scope>
    <source>
        <strain evidence="12">Expedition CK06-06</strain>
    </source>
</reference>
<dbReference type="GO" id="GO:0003677">
    <property type="term" value="F:DNA binding"/>
    <property type="evidence" value="ECO:0007669"/>
    <property type="project" value="UniProtKB-KW"/>
</dbReference>
<dbReference type="EC" id="5.6.2.4" evidence="9"/>
<dbReference type="GO" id="GO:0043138">
    <property type="term" value="F:3'-5' DNA helicase activity"/>
    <property type="evidence" value="ECO:0007669"/>
    <property type="project" value="UniProtKB-EC"/>
</dbReference>
<evidence type="ECO:0000313" key="12">
    <source>
        <dbReference type="EMBL" id="GAF91853.1"/>
    </source>
</evidence>
<dbReference type="InterPro" id="IPR027417">
    <property type="entry name" value="P-loop_NTPase"/>
</dbReference>
<comment type="similarity">
    <text evidence="1">Belongs to the helicase family. UvrD subfamily.</text>
</comment>
<dbReference type="GO" id="GO:0016787">
    <property type="term" value="F:hydrolase activity"/>
    <property type="evidence" value="ECO:0007669"/>
    <property type="project" value="UniProtKB-KW"/>
</dbReference>
<dbReference type="GO" id="GO:0005524">
    <property type="term" value="F:ATP binding"/>
    <property type="evidence" value="ECO:0007669"/>
    <property type="project" value="UniProtKB-KW"/>
</dbReference>
<evidence type="ECO:0000256" key="2">
    <source>
        <dbReference type="ARBA" id="ARBA00022741"/>
    </source>
</evidence>
<dbReference type="InterPro" id="IPR014017">
    <property type="entry name" value="DNA_helicase_UvrD-like_C"/>
</dbReference>
<dbReference type="GO" id="GO:0033202">
    <property type="term" value="C:DNA helicase complex"/>
    <property type="evidence" value="ECO:0007669"/>
    <property type="project" value="TreeGrafter"/>
</dbReference>
<sequence>LADEGAHIGISANFKILDSVEKWIFLKKLLPEFKLDYYLQLADPAGVINSFSKFISKAKDELITPEKYTAYAKDLRKKFELSKNKYAEEEKKAILLEIRREEEVARIYDVYQRKARAENALDFGDLILYTIKLFKERPNVLARYIEQFKYILVDEFQDTNITQIELLNILAGKRRNICVVGDDDQAIYRFRGASYASFIKFKENYPDTKDMALTENYRSTEKILSCAASLIQNNGADRYDSNKKLWTKNAKGKKIQVTIAYDYMDEARAVADEIKSIYS</sequence>
<dbReference type="AlphaFoldDB" id="X0TE80"/>
<protein>
    <recommendedName>
        <fullName evidence="9">DNA 3'-5' helicase</fullName>
        <ecNumber evidence="9">5.6.2.4</ecNumber>
    </recommendedName>
</protein>
<dbReference type="Pfam" id="PF13361">
    <property type="entry name" value="UvrD_C"/>
    <property type="match status" value="1"/>
</dbReference>
<dbReference type="InterPro" id="IPR014016">
    <property type="entry name" value="UvrD-like_ATP-bd"/>
</dbReference>
<name>X0TE80_9ZZZZ</name>